<dbReference type="Proteomes" id="UP001526201">
    <property type="component" value="Unassembled WGS sequence"/>
</dbReference>
<sequence length="170" mass="18759">MTARKTTTTPPPAAEKEDQNDTVSRRPFSDQISRDDETGLTTITFRDNTFTFPTSRSEWPTRAMQIFQRGRAGTFPDGVELMIGTDQWDRFLDIAPKIGDFWEFFPIFTEAAGLVRQDAPSRSSSAISPASQPESNATESGGQTNFRSADPSRLAATESRYTPPDIQAGG</sequence>
<gene>
    <name evidence="2" type="ORF">H7J73_32120</name>
</gene>
<protein>
    <submittedName>
        <fullName evidence="2">Uncharacterized protein</fullName>
    </submittedName>
</protein>
<organism evidence="2 3">
    <name type="scientific">Mycolicibacterium komossense</name>
    <dbReference type="NCBI Taxonomy" id="1779"/>
    <lineage>
        <taxon>Bacteria</taxon>
        <taxon>Bacillati</taxon>
        <taxon>Actinomycetota</taxon>
        <taxon>Actinomycetes</taxon>
        <taxon>Mycobacteriales</taxon>
        <taxon>Mycobacteriaceae</taxon>
        <taxon>Mycolicibacterium</taxon>
    </lineage>
</organism>
<accession>A0ABT3CMF0</accession>
<reference evidence="2 3" key="1">
    <citation type="journal article" date="2022" name="BMC Genomics">
        <title>Comparative genome analysis of mycobacteria focusing on tRNA and non-coding RNA.</title>
        <authorList>
            <person name="Behra P.R.K."/>
            <person name="Pettersson B.M.F."/>
            <person name="Ramesh M."/>
            <person name="Das S."/>
            <person name="Dasgupta S."/>
            <person name="Kirsebom L.A."/>
        </authorList>
    </citation>
    <scope>NUCLEOTIDE SEQUENCE [LARGE SCALE GENOMIC DNA]</scope>
    <source>
        <strain evidence="2 3">DSM 44078</strain>
    </source>
</reference>
<name>A0ABT3CMF0_9MYCO</name>
<dbReference type="EMBL" id="JACKTY010000051">
    <property type="protein sequence ID" value="MCV7230664.1"/>
    <property type="molecule type" value="Genomic_DNA"/>
</dbReference>
<feature type="compositionally biased region" description="Polar residues" evidence="1">
    <location>
        <begin position="136"/>
        <end position="147"/>
    </location>
</feature>
<dbReference type="RefSeq" id="WP_264071951.1">
    <property type="nucleotide sequence ID" value="NZ_JACKTY010000051.1"/>
</dbReference>
<evidence type="ECO:0000313" key="2">
    <source>
        <dbReference type="EMBL" id="MCV7230664.1"/>
    </source>
</evidence>
<evidence type="ECO:0000313" key="3">
    <source>
        <dbReference type="Proteomes" id="UP001526201"/>
    </source>
</evidence>
<feature type="region of interest" description="Disordered" evidence="1">
    <location>
        <begin position="120"/>
        <end position="170"/>
    </location>
</feature>
<keyword evidence="3" id="KW-1185">Reference proteome</keyword>
<comment type="caution">
    <text evidence="2">The sequence shown here is derived from an EMBL/GenBank/DDBJ whole genome shotgun (WGS) entry which is preliminary data.</text>
</comment>
<evidence type="ECO:0000256" key="1">
    <source>
        <dbReference type="SAM" id="MobiDB-lite"/>
    </source>
</evidence>
<feature type="compositionally biased region" description="Low complexity" evidence="1">
    <location>
        <begin position="120"/>
        <end position="135"/>
    </location>
</feature>
<feature type="compositionally biased region" description="Basic and acidic residues" evidence="1">
    <location>
        <begin position="14"/>
        <end position="37"/>
    </location>
</feature>
<proteinExistence type="predicted"/>
<feature type="region of interest" description="Disordered" evidence="1">
    <location>
        <begin position="1"/>
        <end position="39"/>
    </location>
</feature>